<evidence type="ECO:0000313" key="1">
    <source>
        <dbReference type="EMBL" id="MBA4496475.1"/>
    </source>
</evidence>
<dbReference type="RefSeq" id="WP_181754936.1">
    <property type="nucleotide sequence ID" value="NZ_JACEIQ010000037.1"/>
</dbReference>
<proteinExistence type="predicted"/>
<sequence length="177" mass="20928">MDERLKLIFNSGLLEAEYRESTLIDSNIKVKWLPVLRCGETHRNMGLIEDGTWVVEESPGLRLLNKTRSFMRVVVLLEQPMDKVRDEIKEFFSQFKIDLDIDLVFPFVDVTRAGFEFGTEYWAELAFKWYEKLPPKDKALLKASLLTISDVKWASQKLRHKAKRELKTISQYNEKRW</sequence>
<keyword evidence="2" id="KW-1185">Reference proteome</keyword>
<dbReference type="AlphaFoldDB" id="A0A7W2AA69"/>
<comment type="caution">
    <text evidence="1">The sequence shown here is derived from an EMBL/GenBank/DDBJ whole genome shotgun (WGS) entry which is preliminary data.</text>
</comment>
<reference evidence="1 2" key="1">
    <citation type="submission" date="2020-07" db="EMBL/GenBank/DDBJ databases">
        <authorList>
            <person name="Feng H."/>
        </authorList>
    </citation>
    <scope>NUCLEOTIDE SEQUENCE [LARGE SCALE GENOMIC DNA]</scope>
    <source>
        <strain evidence="2">s-10</strain>
    </source>
</reference>
<dbReference type="Proteomes" id="UP000535491">
    <property type="component" value="Unassembled WGS sequence"/>
</dbReference>
<organism evidence="1 2">
    <name type="scientific">Paenactinomyces guangxiensis</name>
    <dbReference type="NCBI Taxonomy" id="1490290"/>
    <lineage>
        <taxon>Bacteria</taxon>
        <taxon>Bacillati</taxon>
        <taxon>Bacillota</taxon>
        <taxon>Bacilli</taxon>
        <taxon>Bacillales</taxon>
        <taxon>Thermoactinomycetaceae</taxon>
        <taxon>Paenactinomyces</taxon>
    </lineage>
</organism>
<accession>A0A7W2AA69</accession>
<protein>
    <submittedName>
        <fullName evidence="1">Uncharacterized protein</fullName>
    </submittedName>
</protein>
<evidence type="ECO:0000313" key="2">
    <source>
        <dbReference type="Proteomes" id="UP000535491"/>
    </source>
</evidence>
<dbReference type="EMBL" id="JACEIQ010000037">
    <property type="protein sequence ID" value="MBA4496475.1"/>
    <property type="molecule type" value="Genomic_DNA"/>
</dbReference>
<name>A0A7W2AA69_9BACL</name>
<gene>
    <name evidence="1" type="ORF">H1191_19645</name>
</gene>